<proteinExistence type="predicted"/>
<sequence>MLLDLLQETTLDEQTCDTEIALRQQVSKMEEIRPGILTDAMLSSLHKVIAIVSDLCPQFEDFSLVFYMEKDIMNHAFGAYVEAYAITITRSNYMDLSPSSLLIFPTWSHTIRFINQYVLIPFLPEPRLYSLQVKSEIRFQMKQLIDESTVALNRINISSEV</sequence>
<reference evidence="1 2" key="1">
    <citation type="journal article" date="2020" name="Genomics">
        <title>Complete, high-quality genomes from long-read metagenomic sequencing of two wolf lichen thalli reveals enigmatic genome architecture.</title>
        <authorList>
            <person name="McKenzie S.K."/>
            <person name="Walston R.F."/>
            <person name="Allen J.L."/>
        </authorList>
    </citation>
    <scope>NUCLEOTIDE SEQUENCE [LARGE SCALE GENOMIC DNA]</scope>
    <source>
        <strain evidence="1">WasteWater2</strain>
    </source>
</reference>
<evidence type="ECO:0000313" key="1">
    <source>
        <dbReference type="EMBL" id="KAF6233315.1"/>
    </source>
</evidence>
<gene>
    <name evidence="1" type="ORF">HO173_008439</name>
</gene>
<keyword evidence="2" id="KW-1185">Reference proteome</keyword>
<organism evidence="1 2">
    <name type="scientific">Letharia columbiana</name>
    <dbReference type="NCBI Taxonomy" id="112416"/>
    <lineage>
        <taxon>Eukaryota</taxon>
        <taxon>Fungi</taxon>
        <taxon>Dikarya</taxon>
        <taxon>Ascomycota</taxon>
        <taxon>Pezizomycotina</taxon>
        <taxon>Lecanoromycetes</taxon>
        <taxon>OSLEUM clade</taxon>
        <taxon>Lecanoromycetidae</taxon>
        <taxon>Lecanorales</taxon>
        <taxon>Lecanorineae</taxon>
        <taxon>Parmeliaceae</taxon>
        <taxon>Letharia</taxon>
    </lineage>
</organism>
<dbReference type="OrthoDB" id="5428821at2759"/>
<dbReference type="RefSeq" id="XP_037162736.1">
    <property type="nucleotide sequence ID" value="XM_037310339.1"/>
</dbReference>
<dbReference type="Proteomes" id="UP000578531">
    <property type="component" value="Unassembled WGS sequence"/>
</dbReference>
<dbReference type="EMBL" id="JACCJC010000039">
    <property type="protein sequence ID" value="KAF6233315.1"/>
    <property type="molecule type" value="Genomic_DNA"/>
</dbReference>
<evidence type="ECO:0000313" key="2">
    <source>
        <dbReference type="Proteomes" id="UP000578531"/>
    </source>
</evidence>
<comment type="caution">
    <text evidence="1">The sequence shown here is derived from an EMBL/GenBank/DDBJ whole genome shotgun (WGS) entry which is preliminary data.</text>
</comment>
<protein>
    <submittedName>
        <fullName evidence="1">Uncharacterized protein</fullName>
    </submittedName>
</protein>
<dbReference type="AlphaFoldDB" id="A0A8H6FRB9"/>
<dbReference type="GeneID" id="59290095"/>
<name>A0A8H6FRB9_9LECA</name>
<accession>A0A8H6FRB9</accession>